<evidence type="ECO:0008006" key="7">
    <source>
        <dbReference type="Google" id="ProtNLM"/>
    </source>
</evidence>
<dbReference type="GO" id="GO:0006368">
    <property type="term" value="P:transcription elongation by RNA polymerase II"/>
    <property type="evidence" value="ECO:0007669"/>
    <property type="project" value="InterPro"/>
</dbReference>
<evidence type="ECO:0000256" key="3">
    <source>
        <dbReference type="ARBA" id="ARBA00023242"/>
    </source>
</evidence>
<dbReference type="Pfam" id="PF03985">
    <property type="entry name" value="Paf1"/>
    <property type="match status" value="1"/>
</dbReference>
<accession>A0A9W4TWB6</accession>
<organism evidence="5 6">
    <name type="scientific">Candida verbasci</name>
    <dbReference type="NCBI Taxonomy" id="1227364"/>
    <lineage>
        <taxon>Eukaryota</taxon>
        <taxon>Fungi</taxon>
        <taxon>Dikarya</taxon>
        <taxon>Ascomycota</taxon>
        <taxon>Saccharomycotina</taxon>
        <taxon>Pichiomycetes</taxon>
        <taxon>Debaryomycetaceae</taxon>
        <taxon>Candida/Lodderomyces clade</taxon>
        <taxon>Candida</taxon>
    </lineage>
</organism>
<feature type="compositionally biased region" description="Basic and acidic residues" evidence="4">
    <location>
        <begin position="404"/>
        <end position="428"/>
    </location>
</feature>
<comment type="subcellular location">
    <subcellularLocation>
        <location evidence="1">Nucleus</location>
    </subcellularLocation>
</comment>
<dbReference type="PANTHER" id="PTHR23188:SF12">
    <property type="entry name" value="RNA POLYMERASE II-ASSOCIATED FACTOR 1 HOMOLOG"/>
    <property type="match status" value="1"/>
</dbReference>
<keyword evidence="6" id="KW-1185">Reference proteome</keyword>
<protein>
    <recommendedName>
        <fullName evidence="7">RNA polymerase II-associated protein 1</fullName>
    </recommendedName>
</protein>
<evidence type="ECO:0000256" key="4">
    <source>
        <dbReference type="SAM" id="MobiDB-lite"/>
    </source>
</evidence>
<feature type="compositionally biased region" description="Basic and acidic residues" evidence="4">
    <location>
        <begin position="458"/>
        <end position="469"/>
    </location>
</feature>
<sequence>MSSSSKPVKQDYITKVRYTNNLPPPPLNPKFIEYNTTNPKSKKQEGDLISSLFRKENFRHLMEKIDESSGLELNLLNNYQFFYEPNSQAIGQLHKYDNPNDIVELHEKDKALLRDAGVGKINKAEPGVAFLRRTEYISEKPTTSSQSLHDEELKVNEKLSKSNENKLDPDSQLEAVENTFTIAEDIYKDLSKVKHPKRKHLKAVNAWPLLPDTSMLDSSFMTLKFMGSASLQNQNKKTIDSSIFRPIKSEDGEWVSMFQLNNESRSNQLLQKLNSTEREKPINLLDEEEEENLNNYQFEYQKNYDMQYFENQDLYDELAIKFVPDETNPKKRKIAYYYPIAGRVELKRHRASKNSEINKFIKERTFDGINLKIREPTTNELKKLDKIRSAYDPMEYEGEEEDIDQQHDAQVEEQHRQEDLQDLELHEEQAEEDENVENNIDEIDGDVNEEKNIDEDVYERNIEERQVSI</sequence>
<dbReference type="GO" id="GO:0016593">
    <property type="term" value="C:Cdc73/Paf1 complex"/>
    <property type="evidence" value="ECO:0007669"/>
    <property type="project" value="InterPro"/>
</dbReference>
<gene>
    <name evidence="5" type="ORF">CANVERA_P2602</name>
</gene>
<dbReference type="AlphaFoldDB" id="A0A9W4TWB6"/>
<evidence type="ECO:0000313" key="5">
    <source>
        <dbReference type="EMBL" id="CAI5758089.1"/>
    </source>
</evidence>
<dbReference type="PANTHER" id="PTHR23188">
    <property type="entry name" value="RNA POLYMERASE II-ASSOCIATED FACTOR 1 HOMOLOG"/>
    <property type="match status" value="1"/>
</dbReference>
<reference evidence="5" key="1">
    <citation type="submission" date="2022-12" db="EMBL/GenBank/DDBJ databases">
        <authorList>
            <person name="Brejova B."/>
        </authorList>
    </citation>
    <scope>NUCLEOTIDE SEQUENCE</scope>
</reference>
<dbReference type="Proteomes" id="UP001152885">
    <property type="component" value="Unassembled WGS sequence"/>
</dbReference>
<dbReference type="OrthoDB" id="10260285at2759"/>
<feature type="region of interest" description="Disordered" evidence="4">
    <location>
        <begin position="398"/>
        <end position="469"/>
    </location>
</feature>
<name>A0A9W4TWB6_9ASCO</name>
<dbReference type="InterPro" id="IPR007133">
    <property type="entry name" value="RNA_pol_II-assoc_Paf1"/>
</dbReference>
<dbReference type="GO" id="GO:0003682">
    <property type="term" value="F:chromatin binding"/>
    <property type="evidence" value="ECO:0007669"/>
    <property type="project" value="TreeGrafter"/>
</dbReference>
<proteinExistence type="inferred from homology"/>
<comment type="caution">
    <text evidence="5">The sequence shown here is derived from an EMBL/GenBank/DDBJ whole genome shotgun (WGS) entry which is preliminary data.</text>
</comment>
<dbReference type="EMBL" id="CANTUO010000002">
    <property type="protein sequence ID" value="CAI5758089.1"/>
    <property type="molecule type" value="Genomic_DNA"/>
</dbReference>
<dbReference type="GO" id="GO:0000993">
    <property type="term" value="F:RNA polymerase II complex binding"/>
    <property type="evidence" value="ECO:0007669"/>
    <property type="project" value="TreeGrafter"/>
</dbReference>
<evidence type="ECO:0000256" key="2">
    <source>
        <dbReference type="ARBA" id="ARBA00007560"/>
    </source>
</evidence>
<evidence type="ECO:0000256" key="1">
    <source>
        <dbReference type="ARBA" id="ARBA00004123"/>
    </source>
</evidence>
<feature type="compositionally biased region" description="Acidic residues" evidence="4">
    <location>
        <begin position="429"/>
        <end position="457"/>
    </location>
</feature>
<comment type="similarity">
    <text evidence="2">Belongs to the PAF1 family.</text>
</comment>
<feature type="region of interest" description="Disordered" evidence="4">
    <location>
        <begin position="1"/>
        <end position="45"/>
    </location>
</feature>
<keyword evidence="3" id="KW-0539">Nucleus</keyword>
<evidence type="ECO:0000313" key="6">
    <source>
        <dbReference type="Proteomes" id="UP001152885"/>
    </source>
</evidence>